<evidence type="ECO:0000313" key="2">
    <source>
        <dbReference type="Proteomes" id="UP000215256"/>
    </source>
</evidence>
<dbReference type="Proteomes" id="UP000215256">
    <property type="component" value="Chromosome 1"/>
</dbReference>
<sequence>MYMAFGSSDFESCFVVLCLTRELASRNVGMQHHCAEW</sequence>
<accession>A0A248UES0</accession>
<proteinExistence type="predicted"/>
<reference evidence="1 2" key="1">
    <citation type="submission" date="2017-07" db="EMBL/GenBank/DDBJ databases">
        <title>Phylogenetic study on the rhizospheric bacterium Ochrobactrum sp. A44.</title>
        <authorList>
            <person name="Krzyzanowska D.M."/>
            <person name="Ossowicki A."/>
            <person name="Rajewska M."/>
            <person name="Maciag T."/>
            <person name="Kaczynski Z."/>
            <person name="Czerwicka M."/>
            <person name="Jafra S."/>
        </authorList>
    </citation>
    <scope>NUCLEOTIDE SEQUENCE [LARGE SCALE GENOMIC DNA]</scope>
    <source>
        <strain evidence="1 2">A44</strain>
    </source>
</reference>
<dbReference type="EMBL" id="CP022604">
    <property type="protein sequence ID" value="ASV85307.1"/>
    <property type="molecule type" value="Genomic_DNA"/>
</dbReference>
<evidence type="ECO:0000313" key="1">
    <source>
        <dbReference type="EMBL" id="ASV85307.1"/>
    </source>
</evidence>
<dbReference type="AlphaFoldDB" id="A0A248UES0"/>
<name>A0A248UES0_9HYPH</name>
<organism evidence="1 2">
    <name type="scientific">Ochrobactrum quorumnocens</name>
    <dbReference type="NCBI Taxonomy" id="271865"/>
    <lineage>
        <taxon>Bacteria</taxon>
        <taxon>Pseudomonadati</taxon>
        <taxon>Pseudomonadota</taxon>
        <taxon>Alphaproteobacteria</taxon>
        <taxon>Hyphomicrobiales</taxon>
        <taxon>Brucellaceae</taxon>
        <taxon>Brucella/Ochrobactrum group</taxon>
        <taxon>Ochrobactrum</taxon>
    </lineage>
</organism>
<dbReference type="KEGG" id="och:CES85_1725"/>
<protein>
    <submittedName>
        <fullName evidence="1">Uncharacterized protein</fullName>
    </submittedName>
</protein>
<gene>
    <name evidence="1" type="ORF">CES85_1725</name>
</gene>